<dbReference type="NCBIfam" id="TIGR00711">
    <property type="entry name" value="efflux_EmrB"/>
    <property type="match status" value="1"/>
</dbReference>
<feature type="transmembrane region" description="Helical" evidence="9">
    <location>
        <begin position="286"/>
        <end position="311"/>
    </location>
</feature>
<evidence type="ECO:0000259" key="10">
    <source>
        <dbReference type="PROSITE" id="PS50850"/>
    </source>
</evidence>
<proteinExistence type="inferred from homology"/>
<evidence type="ECO:0000256" key="8">
    <source>
        <dbReference type="SAM" id="MobiDB-lite"/>
    </source>
</evidence>
<feature type="transmembrane region" description="Helical" evidence="9">
    <location>
        <begin position="180"/>
        <end position="201"/>
    </location>
</feature>
<feature type="transmembrane region" description="Helical" evidence="9">
    <location>
        <begin position="351"/>
        <end position="368"/>
    </location>
</feature>
<feature type="transmembrane region" description="Helical" evidence="9">
    <location>
        <begin position="28"/>
        <end position="54"/>
    </location>
</feature>
<feature type="transmembrane region" description="Helical" evidence="9">
    <location>
        <begin position="323"/>
        <end position="344"/>
    </location>
</feature>
<dbReference type="PANTHER" id="PTHR42718:SF9">
    <property type="entry name" value="MAJOR FACILITATOR SUPERFAMILY MULTIDRUG TRANSPORTER MFSC"/>
    <property type="match status" value="1"/>
</dbReference>
<dbReference type="InterPro" id="IPR004638">
    <property type="entry name" value="EmrB-like"/>
</dbReference>
<dbReference type="PANTHER" id="PTHR42718">
    <property type="entry name" value="MAJOR FACILITATOR SUPERFAMILY MULTIDRUG TRANSPORTER MFSC"/>
    <property type="match status" value="1"/>
</dbReference>
<keyword evidence="12" id="KW-1185">Reference proteome</keyword>
<feature type="transmembrane region" description="Helical" evidence="9">
    <location>
        <begin position="93"/>
        <end position="111"/>
    </location>
</feature>
<gene>
    <name evidence="11" type="ORF">GCM10009846_30620</name>
</gene>
<dbReference type="RefSeq" id="WP_344344954.1">
    <property type="nucleotide sequence ID" value="NZ_BAAAQT010000008.1"/>
</dbReference>
<keyword evidence="3" id="KW-0813">Transport</keyword>
<name>A0ABP5MQH5_9MICO</name>
<sequence>MTSSTTASIPTVDPSQGRAATPPRPGPVLALLVASAFVVILNETIMGVAIPQLMVDLDITTSSAQWLTTGFLLTMAVVIPTTGFLLQRFPLRHLFFAAMGLFTAGTAIAALAPGFEMLLAGRIVQASGTAIMMPLLFTTALSVIAPERRGRIMGVISIVIAVAPAVGPTVSGLILSAFEWRWLFVFVLPIAVLSLVLGAVFVRNLTETQASHLDVPSVLLSAIGFGGLVYGLASIGESAEGHAAVPVWIPIVIGVASLATFVWRQLRLGSTDRVLLNLGVFRTRSFSLAVVLVIVVFAVLLGTLILLPLYLQQVLGLDTLATGLMLLPGGVLMGVAAPIVGALFDRFGPRPLVLPAAIVTSGALWWMTTLDADSTVPTIIAMHLVLNLGLAFMFTPLLTSALGSLPRHLYSHGSAIMSTLQQVAGAAGTALFVTLMAVGASAAVASGTTDAAASIAEGVHLAFVVGASLSLLAIVLAAFVRGTPARAEASASH</sequence>
<dbReference type="InterPro" id="IPR011701">
    <property type="entry name" value="MFS"/>
</dbReference>
<dbReference type="Pfam" id="PF07690">
    <property type="entry name" value="MFS_1"/>
    <property type="match status" value="1"/>
</dbReference>
<feature type="domain" description="Major facilitator superfamily (MFS) profile" evidence="10">
    <location>
        <begin position="28"/>
        <end position="485"/>
    </location>
</feature>
<evidence type="ECO:0000313" key="12">
    <source>
        <dbReference type="Proteomes" id="UP001501599"/>
    </source>
</evidence>
<dbReference type="EMBL" id="BAAAQT010000008">
    <property type="protein sequence ID" value="GAA2176514.1"/>
    <property type="molecule type" value="Genomic_DNA"/>
</dbReference>
<dbReference type="PROSITE" id="PS50850">
    <property type="entry name" value="MFS"/>
    <property type="match status" value="1"/>
</dbReference>
<comment type="caution">
    <text evidence="11">The sequence shown here is derived from an EMBL/GenBank/DDBJ whole genome shotgun (WGS) entry which is preliminary data.</text>
</comment>
<evidence type="ECO:0000256" key="3">
    <source>
        <dbReference type="ARBA" id="ARBA00022448"/>
    </source>
</evidence>
<evidence type="ECO:0000256" key="4">
    <source>
        <dbReference type="ARBA" id="ARBA00022475"/>
    </source>
</evidence>
<dbReference type="InterPro" id="IPR036259">
    <property type="entry name" value="MFS_trans_sf"/>
</dbReference>
<dbReference type="Gene3D" id="1.20.1250.20">
    <property type="entry name" value="MFS general substrate transporter like domains"/>
    <property type="match status" value="1"/>
</dbReference>
<dbReference type="Gene3D" id="1.20.1720.10">
    <property type="entry name" value="Multidrug resistance protein D"/>
    <property type="match status" value="1"/>
</dbReference>
<feature type="transmembrane region" description="Helical" evidence="9">
    <location>
        <begin position="152"/>
        <end position="174"/>
    </location>
</feature>
<feature type="transmembrane region" description="Helical" evidence="9">
    <location>
        <begin position="458"/>
        <end position="480"/>
    </location>
</feature>
<feature type="transmembrane region" description="Helical" evidence="9">
    <location>
        <begin position="380"/>
        <end position="402"/>
    </location>
</feature>
<evidence type="ECO:0000256" key="6">
    <source>
        <dbReference type="ARBA" id="ARBA00022989"/>
    </source>
</evidence>
<evidence type="ECO:0000256" key="2">
    <source>
        <dbReference type="ARBA" id="ARBA00008537"/>
    </source>
</evidence>
<keyword evidence="4" id="KW-1003">Cell membrane</keyword>
<keyword evidence="7 9" id="KW-0472">Membrane</keyword>
<dbReference type="InterPro" id="IPR020846">
    <property type="entry name" value="MFS_dom"/>
</dbReference>
<accession>A0ABP5MQH5</accession>
<reference evidence="12" key="1">
    <citation type="journal article" date="2019" name="Int. J. Syst. Evol. Microbiol.">
        <title>The Global Catalogue of Microorganisms (GCM) 10K type strain sequencing project: providing services to taxonomists for standard genome sequencing and annotation.</title>
        <authorList>
            <consortium name="The Broad Institute Genomics Platform"/>
            <consortium name="The Broad Institute Genome Sequencing Center for Infectious Disease"/>
            <person name="Wu L."/>
            <person name="Ma J."/>
        </authorList>
    </citation>
    <scope>NUCLEOTIDE SEQUENCE [LARGE SCALE GENOMIC DNA]</scope>
    <source>
        <strain evidence="12">JCM 16026</strain>
    </source>
</reference>
<feature type="region of interest" description="Disordered" evidence="8">
    <location>
        <begin position="1"/>
        <end position="21"/>
    </location>
</feature>
<comment type="subcellular location">
    <subcellularLocation>
        <location evidence="1">Cell membrane</location>
        <topology evidence="1">Multi-pass membrane protein</topology>
    </subcellularLocation>
</comment>
<feature type="transmembrane region" description="Helical" evidence="9">
    <location>
        <begin position="245"/>
        <end position="266"/>
    </location>
</feature>
<keyword evidence="6 9" id="KW-1133">Transmembrane helix</keyword>
<evidence type="ECO:0000256" key="5">
    <source>
        <dbReference type="ARBA" id="ARBA00022692"/>
    </source>
</evidence>
<feature type="transmembrane region" description="Helical" evidence="9">
    <location>
        <begin position="66"/>
        <end position="86"/>
    </location>
</feature>
<feature type="transmembrane region" description="Helical" evidence="9">
    <location>
        <begin position="213"/>
        <end position="233"/>
    </location>
</feature>
<feature type="transmembrane region" description="Helical" evidence="9">
    <location>
        <begin position="123"/>
        <end position="145"/>
    </location>
</feature>
<keyword evidence="5 9" id="KW-0812">Transmembrane</keyword>
<evidence type="ECO:0000313" key="11">
    <source>
        <dbReference type="EMBL" id="GAA2176514.1"/>
    </source>
</evidence>
<protein>
    <submittedName>
        <fullName evidence="11">DHA2 family efflux MFS transporter permease subunit</fullName>
    </submittedName>
</protein>
<evidence type="ECO:0000256" key="1">
    <source>
        <dbReference type="ARBA" id="ARBA00004651"/>
    </source>
</evidence>
<evidence type="ECO:0000256" key="9">
    <source>
        <dbReference type="SAM" id="Phobius"/>
    </source>
</evidence>
<comment type="similarity">
    <text evidence="2">Belongs to the major facilitator superfamily. EmrB family.</text>
</comment>
<feature type="transmembrane region" description="Helical" evidence="9">
    <location>
        <begin position="423"/>
        <end position="446"/>
    </location>
</feature>
<dbReference type="CDD" id="cd17503">
    <property type="entry name" value="MFS_LmrB_MDR_like"/>
    <property type="match status" value="1"/>
</dbReference>
<evidence type="ECO:0000256" key="7">
    <source>
        <dbReference type="ARBA" id="ARBA00023136"/>
    </source>
</evidence>
<dbReference type="PRINTS" id="PR01036">
    <property type="entry name" value="TCRTETB"/>
</dbReference>
<dbReference type="SUPFAM" id="SSF103473">
    <property type="entry name" value="MFS general substrate transporter"/>
    <property type="match status" value="1"/>
</dbReference>
<organism evidence="11 12">
    <name type="scientific">Agrococcus versicolor</name>
    <dbReference type="NCBI Taxonomy" id="501482"/>
    <lineage>
        <taxon>Bacteria</taxon>
        <taxon>Bacillati</taxon>
        <taxon>Actinomycetota</taxon>
        <taxon>Actinomycetes</taxon>
        <taxon>Micrococcales</taxon>
        <taxon>Microbacteriaceae</taxon>
        <taxon>Agrococcus</taxon>
    </lineage>
</organism>
<dbReference type="Proteomes" id="UP001501599">
    <property type="component" value="Unassembled WGS sequence"/>
</dbReference>